<comment type="subcellular location">
    <subcellularLocation>
        <location evidence="1">Cytoplasm</location>
        <location evidence="1">Cytosol</location>
    </subcellularLocation>
</comment>
<evidence type="ECO:0000256" key="4">
    <source>
        <dbReference type="ARBA" id="ARBA00023186"/>
    </source>
</evidence>
<keyword evidence="2" id="KW-0963">Cytoplasm</keyword>
<organism evidence="8 9">
    <name type="scientific">Neobacillus ginsengisoli</name>
    <dbReference type="NCBI Taxonomy" id="904295"/>
    <lineage>
        <taxon>Bacteria</taxon>
        <taxon>Bacillati</taxon>
        <taxon>Bacillota</taxon>
        <taxon>Bacilli</taxon>
        <taxon>Bacillales</taxon>
        <taxon>Bacillaceae</taxon>
        <taxon>Neobacillus</taxon>
    </lineage>
</organism>
<sequence length="112" mass="13243">MAETIYKITAAMQHVLNDGDFEEFEKLLLARHTAMKRIDTFKADYPSYQYTTKETNLLKDTLQLDQCIELQLKEKMTKIQTILNQIKKNKQYAKIYQPYLKQTDGVFIDSKK</sequence>
<gene>
    <name evidence="8" type="ORF">J2S10_002742</name>
</gene>
<evidence type="ECO:0000256" key="2">
    <source>
        <dbReference type="ARBA" id="ARBA00022490"/>
    </source>
</evidence>
<accession>A0ABT9XWC1</accession>
<proteinExistence type="inferred from homology"/>
<evidence type="ECO:0000256" key="6">
    <source>
        <dbReference type="ARBA" id="ARBA00093785"/>
    </source>
</evidence>
<evidence type="ECO:0000313" key="9">
    <source>
        <dbReference type="Proteomes" id="UP001224122"/>
    </source>
</evidence>
<dbReference type="Gene3D" id="1.20.58.380">
    <property type="entry name" value="Flagellar protein flit"/>
    <property type="match status" value="1"/>
</dbReference>
<evidence type="ECO:0000256" key="5">
    <source>
        <dbReference type="ARBA" id="ARBA00093765"/>
    </source>
</evidence>
<comment type="caution">
    <text evidence="8">The sequence shown here is derived from an EMBL/GenBank/DDBJ whole genome shotgun (WGS) entry which is preliminary data.</text>
</comment>
<keyword evidence="9" id="KW-1185">Reference proteome</keyword>
<keyword evidence="3" id="KW-1005">Bacterial flagellum biogenesis</keyword>
<reference evidence="8 9" key="1">
    <citation type="submission" date="2023-07" db="EMBL/GenBank/DDBJ databases">
        <title>Genomic Encyclopedia of Type Strains, Phase IV (KMG-IV): sequencing the most valuable type-strain genomes for metagenomic binning, comparative biology and taxonomic classification.</title>
        <authorList>
            <person name="Goeker M."/>
        </authorList>
    </citation>
    <scope>NUCLEOTIDE SEQUENCE [LARGE SCALE GENOMIC DNA]</scope>
    <source>
        <strain evidence="8 9">DSM 27594</strain>
    </source>
</reference>
<comment type="function">
    <text evidence="5">May act as an export chaperone for the filament capping protein FliD.</text>
</comment>
<evidence type="ECO:0000256" key="7">
    <source>
        <dbReference type="ARBA" id="ARBA00093797"/>
    </source>
</evidence>
<keyword evidence="4" id="KW-0143">Chaperone</keyword>
<dbReference type="EMBL" id="JAUSTW010000004">
    <property type="protein sequence ID" value="MDQ0199560.1"/>
    <property type="molecule type" value="Genomic_DNA"/>
</dbReference>
<evidence type="ECO:0000256" key="1">
    <source>
        <dbReference type="ARBA" id="ARBA00004514"/>
    </source>
</evidence>
<dbReference type="InterPro" id="IPR008622">
    <property type="entry name" value="FliT"/>
</dbReference>
<protein>
    <recommendedName>
        <fullName evidence="7">Flagellar protein FliT</fullName>
    </recommendedName>
</protein>
<evidence type="ECO:0000313" key="8">
    <source>
        <dbReference type="EMBL" id="MDQ0199560.1"/>
    </source>
</evidence>
<evidence type="ECO:0000256" key="3">
    <source>
        <dbReference type="ARBA" id="ARBA00022795"/>
    </source>
</evidence>
<comment type="similarity">
    <text evidence="6">Belongs to the bacillales FliT family.</text>
</comment>
<name>A0ABT9XWC1_9BACI</name>
<dbReference type="Pfam" id="PF05400">
    <property type="entry name" value="FliT"/>
    <property type="match status" value="1"/>
</dbReference>
<dbReference type="Proteomes" id="UP001224122">
    <property type="component" value="Unassembled WGS sequence"/>
</dbReference>